<dbReference type="Pfam" id="PF01467">
    <property type="entry name" value="CTP_transf_like"/>
    <property type="match status" value="1"/>
</dbReference>
<dbReference type="PANTHER" id="PTHR21342:SF1">
    <property type="entry name" value="PHOSPHOPANTETHEINE ADENYLYLTRANSFERASE"/>
    <property type="match status" value="1"/>
</dbReference>
<evidence type="ECO:0000313" key="11">
    <source>
        <dbReference type="EMBL" id="AQT42849.1"/>
    </source>
</evidence>
<comment type="catalytic activity">
    <reaction evidence="8 9">
        <text>(R)-4'-phosphopantetheine + ATP + H(+) = 3'-dephospho-CoA + diphosphate</text>
        <dbReference type="Rhea" id="RHEA:19801"/>
        <dbReference type="ChEBI" id="CHEBI:15378"/>
        <dbReference type="ChEBI" id="CHEBI:30616"/>
        <dbReference type="ChEBI" id="CHEBI:33019"/>
        <dbReference type="ChEBI" id="CHEBI:57328"/>
        <dbReference type="ChEBI" id="CHEBI:61723"/>
        <dbReference type="EC" id="2.7.7.3"/>
    </reaction>
</comment>
<accession>A0A1U9MBK2</accession>
<dbReference type="GO" id="GO:0004595">
    <property type="term" value="F:pantetheine-phosphate adenylyltransferase activity"/>
    <property type="evidence" value="ECO:0007669"/>
    <property type="project" value="UniProtKB-UniRule"/>
</dbReference>
<dbReference type="OrthoDB" id="9806661at2"/>
<feature type="binding site" evidence="9">
    <location>
        <position position="103"/>
    </location>
    <ligand>
        <name>ATP</name>
        <dbReference type="ChEBI" id="CHEBI:30616"/>
    </ligand>
</feature>
<keyword evidence="6 9" id="KW-0460">Magnesium</keyword>
<dbReference type="EMBL" id="CP015820">
    <property type="protein sequence ID" value="AQT42849.1"/>
    <property type="molecule type" value="Genomic_DNA"/>
</dbReference>
<dbReference type="NCBIfam" id="TIGR01510">
    <property type="entry name" value="coaD_prev_kdtB"/>
    <property type="match status" value="1"/>
</dbReference>
<dbReference type="NCBIfam" id="TIGR00125">
    <property type="entry name" value="cyt_tran_rel"/>
    <property type="match status" value="1"/>
</dbReference>
<keyword evidence="2 9" id="KW-0808">Transferase</keyword>
<evidence type="ECO:0000256" key="1">
    <source>
        <dbReference type="ARBA" id="ARBA00022490"/>
    </source>
</evidence>
<feature type="binding site" evidence="9">
    <location>
        <position position="41"/>
    </location>
    <ligand>
        <name>substrate</name>
    </ligand>
</feature>
<evidence type="ECO:0000256" key="3">
    <source>
        <dbReference type="ARBA" id="ARBA00022695"/>
    </source>
</evidence>
<dbReference type="Proteomes" id="UP000189660">
    <property type="component" value="Chromosome"/>
</dbReference>
<sequence length="164" mass="18058">MNVAIFAGSFDPITNGHLDVLRGAFSVADKVVVAIGIHPSKAPLFTFEERKKLIEAVVKTVLRDTEKRLEVISFDNLLVDKAREIGANFIIRGLRDCTDFNYEMQLAGMNRALAPEIQTLFLPAADAVRSISATLVRQIALMRGDVSPFVPENVALALTKKFKS</sequence>
<dbReference type="InterPro" id="IPR004821">
    <property type="entry name" value="Cyt_trans-like"/>
</dbReference>
<dbReference type="HAMAP" id="MF_00151">
    <property type="entry name" value="PPAT_bact"/>
    <property type="match status" value="1"/>
</dbReference>
<evidence type="ECO:0000256" key="8">
    <source>
        <dbReference type="ARBA" id="ARBA00029346"/>
    </source>
</evidence>
<evidence type="ECO:0000256" key="6">
    <source>
        <dbReference type="ARBA" id="ARBA00022842"/>
    </source>
</evidence>
<feature type="binding site" evidence="9">
    <location>
        <position position="9"/>
    </location>
    <ligand>
        <name>substrate</name>
    </ligand>
</feature>
<evidence type="ECO:0000256" key="4">
    <source>
        <dbReference type="ARBA" id="ARBA00022741"/>
    </source>
</evidence>
<dbReference type="KEGG" id="bapa:BBC0178_013840"/>
<evidence type="ECO:0000259" key="10">
    <source>
        <dbReference type="Pfam" id="PF01467"/>
    </source>
</evidence>
<dbReference type="PRINTS" id="PR01020">
    <property type="entry name" value="LPSBIOSNTHSS"/>
</dbReference>
<feature type="binding site" evidence="9">
    <location>
        <begin position="128"/>
        <end position="134"/>
    </location>
    <ligand>
        <name>ATP</name>
        <dbReference type="ChEBI" id="CHEBI:30616"/>
    </ligand>
</feature>
<comment type="function">
    <text evidence="9">Reversibly transfers an adenylyl group from ATP to 4'-phosphopantetheine, yielding dephospho-CoA (dPCoA) and pyrophosphate.</text>
</comment>
<gene>
    <name evidence="9" type="primary">coaD</name>
    <name evidence="11" type="ORF">BBC0178_013840</name>
</gene>
<feature type="binding site" evidence="9">
    <location>
        <begin position="9"/>
        <end position="10"/>
    </location>
    <ligand>
        <name>ATP</name>
        <dbReference type="ChEBI" id="CHEBI:30616"/>
    </ligand>
</feature>
<evidence type="ECO:0000256" key="5">
    <source>
        <dbReference type="ARBA" id="ARBA00022840"/>
    </source>
</evidence>
<comment type="similarity">
    <text evidence="9">Belongs to the bacterial CoaD family.</text>
</comment>
<protein>
    <recommendedName>
        <fullName evidence="9">Phosphopantetheine adenylyltransferase</fullName>
        <ecNumber evidence="9">2.7.7.3</ecNumber>
    </recommendedName>
    <alternativeName>
        <fullName evidence="9">Dephospho-CoA pyrophosphorylase</fullName>
    </alternativeName>
    <alternativeName>
        <fullName evidence="9">Pantetheine-phosphate adenylyltransferase</fullName>
        <shortName evidence="9">PPAT</shortName>
    </alternativeName>
</protein>
<feature type="binding site" evidence="9">
    <location>
        <position position="92"/>
    </location>
    <ligand>
        <name>substrate</name>
    </ligand>
</feature>
<keyword evidence="4 9" id="KW-0547">Nucleotide-binding</keyword>
<reference evidence="11 12" key="1">
    <citation type="submission" date="2016-11" db="EMBL/GenBank/DDBJ databases">
        <title>Comparative genomics of Bartonella apis.</title>
        <authorList>
            <person name="Engel P."/>
        </authorList>
    </citation>
    <scope>NUCLEOTIDE SEQUENCE [LARGE SCALE GENOMIC DNA]</scope>
    <source>
        <strain evidence="11 12">BBC0178</strain>
    </source>
</reference>
<keyword evidence="7 9" id="KW-0173">Coenzyme A biosynthesis</keyword>
<proteinExistence type="inferred from homology"/>
<comment type="pathway">
    <text evidence="9">Cofactor biosynthesis; coenzyme A biosynthesis; CoA from (R)-pantothenate: step 4/5.</text>
</comment>
<evidence type="ECO:0000256" key="7">
    <source>
        <dbReference type="ARBA" id="ARBA00022993"/>
    </source>
</evidence>
<feature type="binding site" evidence="9">
    <location>
        <begin position="93"/>
        <end position="95"/>
    </location>
    <ligand>
        <name>ATP</name>
        <dbReference type="ChEBI" id="CHEBI:30616"/>
    </ligand>
</feature>
<dbReference type="GO" id="GO:0005737">
    <property type="term" value="C:cytoplasm"/>
    <property type="evidence" value="ECO:0007669"/>
    <property type="project" value="UniProtKB-SubCell"/>
</dbReference>
<keyword evidence="5 9" id="KW-0067">ATP-binding</keyword>
<feature type="site" description="Transition state stabilizer" evidence="9">
    <location>
        <position position="17"/>
    </location>
</feature>
<dbReference type="RefSeq" id="WP_078039640.1">
    <property type="nucleotide sequence ID" value="NZ_CP015820.1"/>
</dbReference>
<evidence type="ECO:0000313" key="12">
    <source>
        <dbReference type="Proteomes" id="UP000189660"/>
    </source>
</evidence>
<dbReference type="EC" id="2.7.7.3" evidence="9"/>
<evidence type="ECO:0000256" key="2">
    <source>
        <dbReference type="ARBA" id="ARBA00022679"/>
    </source>
</evidence>
<comment type="subcellular location">
    <subcellularLocation>
        <location evidence="9">Cytoplasm</location>
    </subcellularLocation>
</comment>
<dbReference type="GO" id="GO:0005524">
    <property type="term" value="F:ATP binding"/>
    <property type="evidence" value="ECO:0007669"/>
    <property type="project" value="UniProtKB-KW"/>
</dbReference>
<name>A0A1U9MBK2_9HYPH</name>
<feature type="domain" description="Cytidyltransferase-like" evidence="10">
    <location>
        <begin position="5"/>
        <end position="138"/>
    </location>
</feature>
<evidence type="ECO:0000256" key="9">
    <source>
        <dbReference type="HAMAP-Rule" id="MF_00151"/>
    </source>
</evidence>
<dbReference type="PANTHER" id="PTHR21342">
    <property type="entry name" value="PHOSPHOPANTETHEINE ADENYLYLTRANSFERASE"/>
    <property type="match status" value="1"/>
</dbReference>
<comment type="cofactor">
    <cofactor evidence="9">
        <name>Mg(2+)</name>
        <dbReference type="ChEBI" id="CHEBI:18420"/>
    </cofactor>
</comment>
<dbReference type="InterPro" id="IPR001980">
    <property type="entry name" value="PPAT"/>
</dbReference>
<keyword evidence="12" id="KW-1185">Reference proteome</keyword>
<keyword evidence="3 9" id="KW-0548">Nucleotidyltransferase</keyword>
<dbReference type="AlphaFoldDB" id="A0A1U9MBK2"/>
<keyword evidence="1 9" id="KW-0963">Cytoplasm</keyword>
<organism evidence="11 12">
    <name type="scientific">Bartonella apihabitans</name>
    <dbReference type="NCBI Taxonomy" id="2750929"/>
    <lineage>
        <taxon>Bacteria</taxon>
        <taxon>Pseudomonadati</taxon>
        <taxon>Pseudomonadota</taxon>
        <taxon>Alphaproteobacteria</taxon>
        <taxon>Hyphomicrobiales</taxon>
        <taxon>Bartonellaceae</taxon>
        <taxon>Bartonella</taxon>
    </lineage>
</organism>
<dbReference type="InterPro" id="IPR014729">
    <property type="entry name" value="Rossmann-like_a/b/a_fold"/>
</dbReference>
<dbReference type="SUPFAM" id="SSF52374">
    <property type="entry name" value="Nucleotidylyl transferase"/>
    <property type="match status" value="1"/>
</dbReference>
<comment type="subunit">
    <text evidence="9">Homohexamer.</text>
</comment>
<feature type="binding site" evidence="9">
    <location>
        <position position="78"/>
    </location>
    <ligand>
        <name>substrate</name>
    </ligand>
</feature>
<dbReference type="CDD" id="cd02163">
    <property type="entry name" value="PPAT"/>
    <property type="match status" value="1"/>
</dbReference>
<dbReference type="UniPathway" id="UPA00241">
    <property type="reaction ID" value="UER00355"/>
</dbReference>
<dbReference type="GO" id="GO:0015937">
    <property type="term" value="P:coenzyme A biosynthetic process"/>
    <property type="evidence" value="ECO:0007669"/>
    <property type="project" value="UniProtKB-UniRule"/>
</dbReference>
<dbReference type="Gene3D" id="3.40.50.620">
    <property type="entry name" value="HUPs"/>
    <property type="match status" value="1"/>
</dbReference>
<feature type="binding site" evidence="9">
    <location>
        <position position="17"/>
    </location>
    <ligand>
        <name>ATP</name>
        <dbReference type="ChEBI" id="CHEBI:30616"/>
    </ligand>
</feature>